<evidence type="ECO:0000256" key="8">
    <source>
        <dbReference type="RuleBase" id="RU000519"/>
    </source>
</evidence>
<dbReference type="Proteomes" id="UP001195914">
    <property type="component" value="Unassembled WGS sequence"/>
</dbReference>
<dbReference type="InterPro" id="IPR018075">
    <property type="entry name" value="UBQ-activ_enz_E1"/>
</dbReference>
<feature type="active site" description="Glycyl thioester intermediate" evidence="7">
    <location>
        <position position="584"/>
    </location>
</feature>
<dbReference type="InterPro" id="IPR019572">
    <property type="entry name" value="UBA_E1_SCCH"/>
</dbReference>
<dbReference type="InterPro" id="IPR000011">
    <property type="entry name" value="UBQ/SUMO-activ_enz_E1-like"/>
</dbReference>
<dbReference type="AlphaFoldDB" id="A0AAD9GFZ7"/>
<evidence type="ECO:0000256" key="7">
    <source>
        <dbReference type="PROSITE-ProRule" id="PRU10132"/>
    </source>
</evidence>
<comment type="similarity">
    <text evidence="2 8">Belongs to the ubiquitin-activating E1 family.</text>
</comment>
<dbReference type="InterPro" id="IPR045886">
    <property type="entry name" value="ThiF/MoeB/HesA"/>
</dbReference>
<dbReference type="PRINTS" id="PR01849">
    <property type="entry name" value="UBIQUITINACT"/>
</dbReference>
<reference evidence="10" key="1">
    <citation type="journal article" date="2014" name="Nucleic Acids Res.">
        <title>The evolutionary dynamics of variant antigen genes in Babesia reveal a history of genomic innovation underlying host-parasite interaction.</title>
        <authorList>
            <person name="Jackson A.P."/>
            <person name="Otto T.D."/>
            <person name="Darby A."/>
            <person name="Ramaprasad A."/>
            <person name="Xia D."/>
            <person name="Echaide I.E."/>
            <person name="Farber M."/>
            <person name="Gahlot S."/>
            <person name="Gamble J."/>
            <person name="Gupta D."/>
            <person name="Gupta Y."/>
            <person name="Jackson L."/>
            <person name="Malandrin L."/>
            <person name="Malas T.B."/>
            <person name="Moussa E."/>
            <person name="Nair M."/>
            <person name="Reid A.J."/>
            <person name="Sanders M."/>
            <person name="Sharma J."/>
            <person name="Tracey A."/>
            <person name="Quail M.A."/>
            <person name="Weir W."/>
            <person name="Wastling J.M."/>
            <person name="Hall N."/>
            <person name="Willadsen P."/>
            <person name="Lingelbach K."/>
            <person name="Shiels B."/>
            <person name="Tait A."/>
            <person name="Berriman M."/>
            <person name="Allred D.R."/>
            <person name="Pain A."/>
        </authorList>
    </citation>
    <scope>NUCLEOTIDE SEQUENCE</scope>
    <source>
        <strain evidence="10">1802A</strain>
    </source>
</reference>
<dbReference type="GO" id="GO:0005524">
    <property type="term" value="F:ATP binding"/>
    <property type="evidence" value="ECO:0007669"/>
    <property type="project" value="UniProtKB-KW"/>
</dbReference>
<evidence type="ECO:0000256" key="2">
    <source>
        <dbReference type="ARBA" id="ARBA00005673"/>
    </source>
</evidence>
<proteinExistence type="inferred from homology"/>
<dbReference type="Gene3D" id="3.50.50.80">
    <property type="entry name" value="Ubiquitin-activating enzyme E1, inactive adenylation domain, subdomain 1"/>
    <property type="match status" value="1"/>
</dbReference>
<dbReference type="InterPro" id="IPR042302">
    <property type="entry name" value="E1_FCCH_sf"/>
</dbReference>
<name>A0AAD9GFZ7_BABDI</name>
<keyword evidence="6 8" id="KW-0067">ATP-binding</keyword>
<evidence type="ECO:0000313" key="11">
    <source>
        <dbReference type="Proteomes" id="UP001195914"/>
    </source>
</evidence>
<dbReference type="FunFam" id="2.40.30.180:FF:000001">
    <property type="entry name" value="ubiquitin-like modifier-activating enzyme 1"/>
    <property type="match status" value="1"/>
</dbReference>
<dbReference type="InterPro" id="IPR000594">
    <property type="entry name" value="ThiF_NAD_FAD-bd"/>
</dbReference>
<reference evidence="10" key="2">
    <citation type="submission" date="2021-05" db="EMBL/GenBank/DDBJ databases">
        <authorList>
            <person name="Pain A."/>
        </authorList>
    </citation>
    <scope>NUCLEOTIDE SEQUENCE</scope>
    <source>
        <strain evidence="10">1802A</strain>
    </source>
</reference>
<dbReference type="PANTHER" id="PTHR10953:SF4">
    <property type="entry name" value="UBIQUITIN-ACTIVATING ENZYME E1 C-TERMINAL DOMAIN-CONTAINING PROTEIN"/>
    <property type="match status" value="1"/>
</dbReference>
<dbReference type="InterPro" id="IPR018965">
    <property type="entry name" value="Ub-activating_enz_E1_C"/>
</dbReference>
<keyword evidence="5 8" id="KW-0833">Ubl conjugation pathway</keyword>
<keyword evidence="3 8" id="KW-0436">Ligase</keyword>
<evidence type="ECO:0000259" key="9">
    <source>
        <dbReference type="SMART" id="SM00985"/>
    </source>
</evidence>
<evidence type="ECO:0000256" key="1">
    <source>
        <dbReference type="ARBA" id="ARBA00004906"/>
    </source>
</evidence>
<evidence type="ECO:0000313" key="10">
    <source>
        <dbReference type="EMBL" id="KAK1937531.1"/>
    </source>
</evidence>
<evidence type="ECO:0000256" key="6">
    <source>
        <dbReference type="ARBA" id="ARBA00022840"/>
    </source>
</evidence>
<comment type="caution">
    <text evidence="10">The sequence shown here is derived from an EMBL/GenBank/DDBJ whole genome shotgun (WGS) entry which is preliminary data.</text>
</comment>
<dbReference type="GO" id="GO:0019948">
    <property type="term" value="F:SUMO activating enzyme activity"/>
    <property type="evidence" value="ECO:0007669"/>
    <property type="project" value="TreeGrafter"/>
</dbReference>
<evidence type="ECO:0000256" key="5">
    <source>
        <dbReference type="ARBA" id="ARBA00022786"/>
    </source>
</evidence>
<dbReference type="PANTHER" id="PTHR10953">
    <property type="entry name" value="UBIQUITIN-ACTIVATING ENZYME E1"/>
    <property type="match status" value="1"/>
</dbReference>
<dbReference type="GO" id="GO:0005737">
    <property type="term" value="C:cytoplasm"/>
    <property type="evidence" value="ECO:0007669"/>
    <property type="project" value="TreeGrafter"/>
</dbReference>
<dbReference type="EMBL" id="JAHBMH010000033">
    <property type="protein sequence ID" value="KAK1937531.1"/>
    <property type="molecule type" value="Genomic_DNA"/>
</dbReference>
<evidence type="ECO:0000256" key="4">
    <source>
        <dbReference type="ARBA" id="ARBA00022741"/>
    </source>
</evidence>
<sequence>MEVDDHAAGVDTDLYSRQIGTLGFEMMRKLQKLKVLIIGMKGAGVEIAKNLALMSVESLCICDDDIVQRRDLGVNFYLRSSDVGIKAVSEACLQQLQDLNRNVEITVHRGRITENLVANHDVVVCCDQGFDVLMNVSKMCRTNTRNKRIGFICADTFGMVGAVFVDFGPAFACLDPSGRDINTAIVSGISNDERGVVYLHTEANMPFQSGDYVTFSEVEGMEEINSLEPMEITVKDKHSFTIGDTRGFKPYVSGGIVKEIRRPKQINFLSFEESITNPSKTDSMMTMDYSLFGRAEQLHWISMAYRMRGRDDNAVMESCKELNARAASCAVEEIDENVLKNFVKRAHLKVSPLCSFVGGLVAHEVIKFTGKYHPIEQWLYCDFTFPEELTKGNTSDAGFDSRYSDQIAIWGREVQSKIQNAKIFTVGAGALGCEFMKHFALLGCGTQNGGMVTLTDNDHIEVSNISRQFLFRKKHVGMSKSKVAAVAAREINEHMKIEALEIAVGEDSEDFFNDKFWEDVTVVVNALDNVKARQYIDGRCVWYERPLLESGTLGTMGNVQVIIPHTTQCYSESQDPQETSIPLCTLKHFPYQVDHTIQWARDLFEGMFTQLAHDLKKIQQGASDVEDIPDDKISLIAKLVRVNDNNAKTELLRISTQLINKYFVNDIRQLLYSFPKDHMTSDGQRFWSPPKRLPAPLALDPEERFSSIFIVATSNILADVILPQGIKVRFDQSDVRNLPPIEFEQFKPKLLKLSQDKLNVEVEKAMGAEQLRIMQLEEIKKYNVTFNSVDFEKDDDTNFHIEFIWATANMRCTNYGIEQCDRMKAKLISGKIIPAIATTTAMVAGLVMLEFVKALCYKRLKIDHFRNSFCCLASPLWLQSEPLPSKPTTDKDYDPVVGGPVRALPPNFTVWDKVHINAPNGTVQVVVDAIRQKFNIQVLILSAGNTCIYNSFMPTHQKDRLRQPVTQLLEKLSKKPIHPTCSCLVIEASCTDEDDVDVVIPTIKFGFRDN</sequence>
<comment type="pathway">
    <text evidence="1">Protein modification; protein ubiquitination.</text>
</comment>
<dbReference type="Pfam" id="PF09358">
    <property type="entry name" value="E1_UFD"/>
    <property type="match status" value="1"/>
</dbReference>
<dbReference type="PROSITE" id="PS00865">
    <property type="entry name" value="UBIQUITIN_ACTIVAT_2"/>
    <property type="match status" value="1"/>
</dbReference>
<dbReference type="Gene3D" id="1.10.10.2660">
    <property type="entry name" value="Ubiquitin-activating enzyme E1, SCCH domain"/>
    <property type="match status" value="1"/>
</dbReference>
<organism evidence="10 11">
    <name type="scientific">Babesia divergens</name>
    <dbReference type="NCBI Taxonomy" id="32595"/>
    <lineage>
        <taxon>Eukaryota</taxon>
        <taxon>Sar</taxon>
        <taxon>Alveolata</taxon>
        <taxon>Apicomplexa</taxon>
        <taxon>Aconoidasida</taxon>
        <taxon>Piroplasmida</taxon>
        <taxon>Babesiidae</taxon>
        <taxon>Babesia</taxon>
    </lineage>
</organism>
<dbReference type="GO" id="GO:0031510">
    <property type="term" value="C:SUMO activating enzyme complex"/>
    <property type="evidence" value="ECO:0007669"/>
    <property type="project" value="TreeGrafter"/>
</dbReference>
<feature type="domain" description="Ubiquitin-activating enzyme E1 C-terminal" evidence="9">
    <location>
        <begin position="865"/>
        <end position="1003"/>
    </location>
</feature>
<dbReference type="InterPro" id="IPR038252">
    <property type="entry name" value="UBA_E1_C_sf"/>
</dbReference>
<keyword evidence="4 8" id="KW-0547">Nucleotide-binding</keyword>
<dbReference type="Gene3D" id="3.10.290.60">
    <property type="entry name" value="Ubiquitin-activating enzyme E1, UFD domain"/>
    <property type="match status" value="1"/>
</dbReference>
<keyword evidence="11" id="KW-1185">Reference proteome</keyword>
<dbReference type="InterPro" id="IPR042449">
    <property type="entry name" value="Ub-E1_IAD_1"/>
</dbReference>
<gene>
    <name evidence="10" type="ORF">X943_002631</name>
</gene>
<dbReference type="SMART" id="SM00985">
    <property type="entry name" value="UBA_e1_C"/>
    <property type="match status" value="1"/>
</dbReference>
<dbReference type="GO" id="GO:0016925">
    <property type="term" value="P:protein sumoylation"/>
    <property type="evidence" value="ECO:0007669"/>
    <property type="project" value="TreeGrafter"/>
</dbReference>
<dbReference type="GO" id="GO:0004839">
    <property type="term" value="F:ubiquitin activating enzyme activity"/>
    <property type="evidence" value="ECO:0007669"/>
    <property type="project" value="UniProtKB-EC"/>
</dbReference>
<dbReference type="Gene3D" id="3.40.50.12550">
    <property type="entry name" value="Ubiquitin-activating enzyme E1, inactive adenylation domain, subdomain 2"/>
    <property type="match status" value="1"/>
</dbReference>
<dbReference type="Gene3D" id="3.40.50.720">
    <property type="entry name" value="NAD(P)-binding Rossmann-like Domain"/>
    <property type="match status" value="1"/>
</dbReference>
<dbReference type="Pfam" id="PF10585">
    <property type="entry name" value="UBA_E1_SCCH"/>
    <property type="match status" value="1"/>
</dbReference>
<evidence type="ECO:0000256" key="3">
    <source>
        <dbReference type="ARBA" id="ARBA00022598"/>
    </source>
</evidence>
<dbReference type="InterPro" id="IPR042063">
    <property type="entry name" value="Ubi_acti_E1_SCCH"/>
</dbReference>
<dbReference type="SUPFAM" id="SSF69572">
    <property type="entry name" value="Activating enzymes of the ubiquitin-like proteins"/>
    <property type="match status" value="2"/>
</dbReference>
<dbReference type="Pfam" id="PF00899">
    <property type="entry name" value="ThiF"/>
    <property type="match status" value="2"/>
</dbReference>
<dbReference type="NCBIfam" id="TIGR01408">
    <property type="entry name" value="Ube1"/>
    <property type="match status" value="1"/>
</dbReference>
<accession>A0AAD9GFZ7</accession>
<dbReference type="Gene3D" id="2.40.30.180">
    <property type="entry name" value="Ubiquitin-activating enzyme E1, FCCH domain"/>
    <property type="match status" value="1"/>
</dbReference>
<dbReference type="InterPro" id="IPR033127">
    <property type="entry name" value="UBQ-activ_enz_E1_Cys_AS"/>
</dbReference>
<dbReference type="InterPro" id="IPR035985">
    <property type="entry name" value="Ubiquitin-activating_enz"/>
</dbReference>
<protein>
    <submittedName>
        <fullName evidence="10">Ubiquitin-activating enzyme E1</fullName>
    </submittedName>
</protein>